<comment type="caution">
    <text evidence="1">The sequence shown here is derived from an EMBL/GenBank/DDBJ whole genome shotgun (WGS) entry which is preliminary data.</text>
</comment>
<dbReference type="InterPro" id="IPR035093">
    <property type="entry name" value="RelE/ParE_toxin_dom_sf"/>
</dbReference>
<evidence type="ECO:0008006" key="3">
    <source>
        <dbReference type="Google" id="ProtNLM"/>
    </source>
</evidence>
<dbReference type="Proteomes" id="UP000635885">
    <property type="component" value="Unassembled WGS sequence"/>
</dbReference>
<protein>
    <recommendedName>
        <fullName evidence="3">Plasmid stabilization system protein</fullName>
    </recommendedName>
</protein>
<gene>
    <name evidence="1" type="ORF">GCM10010993_17640</name>
</gene>
<proteinExistence type="predicted"/>
<evidence type="ECO:0000313" key="1">
    <source>
        <dbReference type="EMBL" id="GGC39333.1"/>
    </source>
</evidence>
<name>A0ABQ1MEG7_9BACT</name>
<sequence length="106" mass="12897">MKPDYTVLFNPSVAQDINKNTEYFLNVVKNEKMKEKFLKSIEKTISNIKSNPFHYQIRYSNIRLIKVKPFQHLLHFWIDQEKLQLKIEGIFHPSQNPRDWEKRINH</sequence>
<keyword evidence="2" id="KW-1185">Reference proteome</keyword>
<reference evidence="2" key="1">
    <citation type="journal article" date="2019" name="Int. J. Syst. Evol. Microbiol.">
        <title>The Global Catalogue of Microorganisms (GCM) 10K type strain sequencing project: providing services to taxonomists for standard genome sequencing and annotation.</title>
        <authorList>
            <consortium name="The Broad Institute Genomics Platform"/>
            <consortium name="The Broad Institute Genome Sequencing Center for Infectious Disease"/>
            <person name="Wu L."/>
            <person name="Ma J."/>
        </authorList>
    </citation>
    <scope>NUCLEOTIDE SEQUENCE [LARGE SCALE GENOMIC DNA]</scope>
    <source>
        <strain evidence="2">CGMCC 1.12479</strain>
    </source>
</reference>
<evidence type="ECO:0000313" key="2">
    <source>
        <dbReference type="Proteomes" id="UP000635885"/>
    </source>
</evidence>
<dbReference type="Gene3D" id="3.30.2310.20">
    <property type="entry name" value="RelE-like"/>
    <property type="match status" value="1"/>
</dbReference>
<dbReference type="EMBL" id="BMFD01000005">
    <property type="protein sequence ID" value="GGC39333.1"/>
    <property type="molecule type" value="Genomic_DNA"/>
</dbReference>
<accession>A0ABQ1MEG7</accession>
<organism evidence="1 2">
    <name type="scientific">Belliella aquatica</name>
    <dbReference type="NCBI Taxonomy" id="1323734"/>
    <lineage>
        <taxon>Bacteria</taxon>
        <taxon>Pseudomonadati</taxon>
        <taxon>Bacteroidota</taxon>
        <taxon>Cytophagia</taxon>
        <taxon>Cytophagales</taxon>
        <taxon>Cyclobacteriaceae</taxon>
        <taxon>Belliella</taxon>
    </lineage>
</organism>
<dbReference type="RefSeq" id="WP_188441902.1">
    <property type="nucleotide sequence ID" value="NZ_BMFD01000005.1"/>
</dbReference>